<proteinExistence type="predicted"/>
<evidence type="ECO:0000313" key="3">
    <source>
        <dbReference type="Proteomes" id="UP001500253"/>
    </source>
</evidence>
<organism evidence="2 3">
    <name type="scientific">Streptomyces cuspidosporus</name>
    <dbReference type="NCBI Taxonomy" id="66882"/>
    <lineage>
        <taxon>Bacteria</taxon>
        <taxon>Bacillati</taxon>
        <taxon>Actinomycetota</taxon>
        <taxon>Actinomycetes</taxon>
        <taxon>Kitasatosporales</taxon>
        <taxon>Streptomycetaceae</taxon>
        <taxon>Streptomyces</taxon>
    </lineage>
</organism>
<accession>A0ABN3GX38</accession>
<name>A0ABN3GX38_9ACTN</name>
<reference evidence="2 3" key="1">
    <citation type="journal article" date="2019" name="Int. J. Syst. Evol. Microbiol.">
        <title>The Global Catalogue of Microorganisms (GCM) 10K type strain sequencing project: providing services to taxonomists for standard genome sequencing and annotation.</title>
        <authorList>
            <consortium name="The Broad Institute Genomics Platform"/>
            <consortium name="The Broad Institute Genome Sequencing Center for Infectious Disease"/>
            <person name="Wu L."/>
            <person name="Ma J."/>
        </authorList>
    </citation>
    <scope>NUCLEOTIDE SEQUENCE [LARGE SCALE GENOMIC DNA]</scope>
    <source>
        <strain evidence="2 3">JCM 4316</strain>
    </source>
</reference>
<gene>
    <name evidence="2" type="ORF">GCM10010246_61340</name>
</gene>
<evidence type="ECO:0000313" key="2">
    <source>
        <dbReference type="EMBL" id="GAA2362148.1"/>
    </source>
</evidence>
<comment type="caution">
    <text evidence="2">The sequence shown here is derived from an EMBL/GenBank/DDBJ whole genome shotgun (WGS) entry which is preliminary data.</text>
</comment>
<keyword evidence="3" id="KW-1185">Reference proteome</keyword>
<dbReference type="RefSeq" id="WP_346177599.1">
    <property type="nucleotide sequence ID" value="NZ_BAAASD010000034.1"/>
</dbReference>
<dbReference type="EMBL" id="BAAASD010000034">
    <property type="protein sequence ID" value="GAA2362148.1"/>
    <property type="molecule type" value="Genomic_DNA"/>
</dbReference>
<sequence>MDRPAAADPKLARRALADWYTRAGLGWVRGRLQPWAANGRERAPRRGAGRGASLGHPPTGPDSWRLLRRAMPECARWEVELDEMGRRVWMGDLAQQ</sequence>
<protein>
    <submittedName>
        <fullName evidence="2">Uncharacterized protein</fullName>
    </submittedName>
</protein>
<evidence type="ECO:0000256" key="1">
    <source>
        <dbReference type="SAM" id="MobiDB-lite"/>
    </source>
</evidence>
<feature type="region of interest" description="Disordered" evidence="1">
    <location>
        <begin position="36"/>
        <end position="64"/>
    </location>
</feature>
<dbReference type="Proteomes" id="UP001500253">
    <property type="component" value="Unassembled WGS sequence"/>
</dbReference>